<dbReference type="KEGG" id="mri:Mal4_38030"/>
<evidence type="ECO:0000313" key="4">
    <source>
        <dbReference type="Proteomes" id="UP000320496"/>
    </source>
</evidence>
<dbReference type="InterPro" id="IPR011444">
    <property type="entry name" value="DUF1549"/>
</dbReference>
<name>A0A517ZAH0_9PLAN</name>
<proteinExistence type="predicted"/>
<evidence type="ECO:0000256" key="1">
    <source>
        <dbReference type="SAM" id="SignalP"/>
    </source>
</evidence>
<dbReference type="Pfam" id="PF07583">
    <property type="entry name" value="PSCyt2"/>
    <property type="match status" value="1"/>
</dbReference>
<dbReference type="AlphaFoldDB" id="A0A517ZAH0"/>
<dbReference type="InterPro" id="IPR022655">
    <property type="entry name" value="DUF1553"/>
</dbReference>
<evidence type="ECO:0000259" key="2">
    <source>
        <dbReference type="SMART" id="SM00635"/>
    </source>
</evidence>
<dbReference type="OrthoDB" id="289126at2"/>
<gene>
    <name evidence="3" type="ORF">Mal4_38030</name>
</gene>
<dbReference type="InterPro" id="IPR003343">
    <property type="entry name" value="Big_2"/>
</dbReference>
<accession>A0A517ZAH0</accession>
<protein>
    <submittedName>
        <fullName evidence="3">Bacterial Ig-like domain (Group 2)</fullName>
    </submittedName>
</protein>
<dbReference type="SUPFAM" id="SSF49373">
    <property type="entry name" value="Invasin/intimin cell-adhesion fragments"/>
    <property type="match status" value="1"/>
</dbReference>
<evidence type="ECO:0000313" key="3">
    <source>
        <dbReference type="EMBL" id="QDU39458.1"/>
    </source>
</evidence>
<dbReference type="Pfam" id="PF07587">
    <property type="entry name" value="PSD1"/>
    <property type="match status" value="1"/>
</dbReference>
<feature type="domain" description="BIG2" evidence="2">
    <location>
        <begin position="220"/>
        <end position="301"/>
    </location>
</feature>
<keyword evidence="4" id="KW-1185">Reference proteome</keyword>
<organism evidence="3 4">
    <name type="scientific">Maioricimonas rarisocia</name>
    <dbReference type="NCBI Taxonomy" id="2528026"/>
    <lineage>
        <taxon>Bacteria</taxon>
        <taxon>Pseudomonadati</taxon>
        <taxon>Planctomycetota</taxon>
        <taxon>Planctomycetia</taxon>
        <taxon>Planctomycetales</taxon>
        <taxon>Planctomycetaceae</taxon>
        <taxon>Maioricimonas</taxon>
    </lineage>
</organism>
<dbReference type="RefSeq" id="WP_145370639.1">
    <property type="nucleotide sequence ID" value="NZ_CP036275.1"/>
</dbReference>
<dbReference type="Proteomes" id="UP000320496">
    <property type="component" value="Chromosome"/>
</dbReference>
<reference evidence="3 4" key="1">
    <citation type="submission" date="2019-02" db="EMBL/GenBank/DDBJ databases">
        <title>Deep-cultivation of Planctomycetes and their phenomic and genomic characterization uncovers novel biology.</title>
        <authorList>
            <person name="Wiegand S."/>
            <person name="Jogler M."/>
            <person name="Boedeker C."/>
            <person name="Pinto D."/>
            <person name="Vollmers J."/>
            <person name="Rivas-Marin E."/>
            <person name="Kohn T."/>
            <person name="Peeters S.H."/>
            <person name="Heuer A."/>
            <person name="Rast P."/>
            <person name="Oberbeckmann S."/>
            <person name="Bunk B."/>
            <person name="Jeske O."/>
            <person name="Meyerdierks A."/>
            <person name="Storesund J.E."/>
            <person name="Kallscheuer N."/>
            <person name="Luecker S."/>
            <person name="Lage O.M."/>
            <person name="Pohl T."/>
            <person name="Merkel B.J."/>
            <person name="Hornburger P."/>
            <person name="Mueller R.-W."/>
            <person name="Bruemmer F."/>
            <person name="Labrenz M."/>
            <person name="Spormann A.M."/>
            <person name="Op den Camp H."/>
            <person name="Overmann J."/>
            <person name="Amann R."/>
            <person name="Jetten M.S.M."/>
            <person name="Mascher T."/>
            <person name="Medema M.H."/>
            <person name="Devos D.P."/>
            <person name="Kaster A.-K."/>
            <person name="Ovreas L."/>
            <person name="Rohde M."/>
            <person name="Galperin M.Y."/>
            <person name="Jogler C."/>
        </authorList>
    </citation>
    <scope>NUCLEOTIDE SEQUENCE [LARGE SCALE GENOMIC DNA]</scope>
    <source>
        <strain evidence="3 4">Mal4</strain>
    </source>
</reference>
<dbReference type="InterPro" id="IPR008964">
    <property type="entry name" value="Invasin/intimin_cell_adhesion"/>
</dbReference>
<dbReference type="SMART" id="SM00635">
    <property type="entry name" value="BID_2"/>
    <property type="match status" value="2"/>
</dbReference>
<dbReference type="PANTHER" id="PTHR35889">
    <property type="entry name" value="CYCLOINULO-OLIGOSACCHARIDE FRUCTANOTRANSFERASE-RELATED"/>
    <property type="match status" value="1"/>
</dbReference>
<sequence length="817" mass="90697" precursor="true">MVTRLVATLLSLSAVATATAAPPLHVTPAEVHLKGNFDRTQLLVTGQAPGPESADLTSQVRFATSDASVVTISETGLLRAAGNGQAEITVVLEDRSATATVTVEGYSDAPSVPFDEQIRPILSRLGCNAGECHASQFGKGGFVLSVVGFDPNLDFNSLVRDRQQRRINFVQPEESLFLKKPTMQVPHGGGQRLLVDSSYYDTLVAWVRAGAPGPETDAPKVTSLEVWPRERLVKPDDAQQLRAVAHYSDGRAVDVTHLAKFDSMDEAVLSVTPTGRVTVEGRGQAPIMVRYEGHANIALFVSPYGPPAELADWENRNFVDELAAKKFRELGIEPSPVCDDATFIRRAYLDAIGTIPQPEDVLAFVADEDPAKREKLVDRLLGLTGDPNLDVHNDQYAAYWTLKWSDLLRNTTGGQRADEQRMWAMHNWIRESMRTNKPFDEFVREVVTAKGSIYSSGPASYYRVFRNSSELAEATSQLFLGVRLACAKCHHHPFEKYSQADYYSFAAFFARIGTKNSEEFGLFGREAVVMVRNSGDVRHPRTGQLLKPKPLDGDEMEHELDRRIPLAEWLTSADNRDFAKAAVNRYVSYLLGRGLVEPVDDMRATNPPTNPALMEALADHFIDSGFDLKQLIRVIMTSRLYQLDSQPTEQNASDSKFYSHFKVKRIPAEPLLDAIDQVTGVQTKFKSLPLGTRAIELPDGEYPNYFLNTFGKPRRASVCECERMPDENLGQALHTLNGDILATKIADKNGRVAKLLASEKSDAEIITQLYLLSVGREPTNSEVATARQFLDESPSRDVFFQDLLWALLNSKQFLFVR</sequence>
<dbReference type="Pfam" id="PF02368">
    <property type="entry name" value="Big_2"/>
    <property type="match status" value="1"/>
</dbReference>
<dbReference type="EMBL" id="CP036275">
    <property type="protein sequence ID" value="QDU39458.1"/>
    <property type="molecule type" value="Genomic_DNA"/>
</dbReference>
<feature type="domain" description="BIG2" evidence="2">
    <location>
        <begin position="20"/>
        <end position="102"/>
    </location>
</feature>
<keyword evidence="1" id="KW-0732">Signal</keyword>
<dbReference type="Gene3D" id="2.60.40.1080">
    <property type="match status" value="2"/>
</dbReference>
<feature type="signal peptide" evidence="1">
    <location>
        <begin position="1"/>
        <end position="20"/>
    </location>
</feature>
<dbReference type="PANTHER" id="PTHR35889:SF3">
    <property type="entry name" value="F-BOX DOMAIN-CONTAINING PROTEIN"/>
    <property type="match status" value="1"/>
</dbReference>
<feature type="chain" id="PRO_5021935817" evidence="1">
    <location>
        <begin position="21"/>
        <end position="817"/>
    </location>
</feature>